<dbReference type="GO" id="GO:0004568">
    <property type="term" value="F:chitinase activity"/>
    <property type="evidence" value="ECO:0007669"/>
    <property type="project" value="TreeGrafter"/>
</dbReference>
<dbReference type="InterPro" id="IPR029070">
    <property type="entry name" value="Chitinase_insertion_sf"/>
</dbReference>
<keyword evidence="1" id="KW-0732">Signal</keyword>
<accession>A0A2X0N6P6</accession>
<dbReference type="GO" id="GO:0008061">
    <property type="term" value="F:chitin binding"/>
    <property type="evidence" value="ECO:0007669"/>
    <property type="project" value="InterPro"/>
</dbReference>
<evidence type="ECO:0000313" key="3">
    <source>
        <dbReference type="EMBL" id="SDA02902.1"/>
    </source>
</evidence>
<sequence>MLFSTALLASLLVAVSAKKGLLAAHYPAYEVDAIIDWKVTDIGYHIAAVTAKDGLAFPAGEKGLAKFVSGAHANKKKAVLSIGGADGSQYFSSLVKTESARAKFVKQILEVVIENKLDGVNVDWRFPTVPGNPKNEIDPADSANLLKFLQDLRHSRPNDWISAAVSVNGIFGPSGTTTLTDYKPFAKVVDAFNVMAYDYVGGWTNQTGPDSPSYKCGTGRSFTTDIERFIEAGFPANKIILGVPSFDKAFTLHDSKLRTSIVYGDQQVPKKYRTRIFQNYDTYNGADYTYVKLKAQGILAGEDGLTTGKGYTRHYDHCSRTPFLFNPHTKIFITYLDARSAAYRAQRAVELRYLVFNAIDKALRTPIGGFASP</sequence>
<dbReference type="SUPFAM" id="SSF51445">
    <property type="entry name" value="(Trans)glycosidases"/>
    <property type="match status" value="1"/>
</dbReference>
<dbReference type="PROSITE" id="PS51910">
    <property type="entry name" value="GH18_2"/>
    <property type="match status" value="1"/>
</dbReference>
<dbReference type="GO" id="GO:0005576">
    <property type="term" value="C:extracellular region"/>
    <property type="evidence" value="ECO:0007669"/>
    <property type="project" value="TreeGrafter"/>
</dbReference>
<dbReference type="GO" id="GO:0005975">
    <property type="term" value="P:carbohydrate metabolic process"/>
    <property type="evidence" value="ECO:0007669"/>
    <property type="project" value="InterPro"/>
</dbReference>
<protein>
    <submittedName>
        <fullName evidence="3">BZ3500_MvSof-1268-A1-R1_Chr7-1g09156 protein</fullName>
    </submittedName>
</protein>
<name>A0A2X0N6P6_9BASI</name>
<feature type="chain" id="PRO_5030060424" evidence="1">
    <location>
        <begin position="18"/>
        <end position="373"/>
    </location>
</feature>
<dbReference type="EMBL" id="FMWP01000127">
    <property type="protein sequence ID" value="SDA02902.1"/>
    <property type="molecule type" value="Genomic_DNA"/>
</dbReference>
<organism evidence="3 4">
    <name type="scientific">Microbotryum saponariae</name>
    <dbReference type="NCBI Taxonomy" id="289078"/>
    <lineage>
        <taxon>Eukaryota</taxon>
        <taxon>Fungi</taxon>
        <taxon>Dikarya</taxon>
        <taxon>Basidiomycota</taxon>
        <taxon>Pucciniomycotina</taxon>
        <taxon>Microbotryomycetes</taxon>
        <taxon>Microbotryales</taxon>
        <taxon>Microbotryaceae</taxon>
        <taxon>Microbotryum</taxon>
    </lineage>
</organism>
<dbReference type="GO" id="GO:0006032">
    <property type="term" value="P:chitin catabolic process"/>
    <property type="evidence" value="ECO:0007669"/>
    <property type="project" value="TreeGrafter"/>
</dbReference>
<dbReference type="InterPro" id="IPR050314">
    <property type="entry name" value="Glycosyl_Hydrlase_18"/>
</dbReference>
<reference evidence="4" key="1">
    <citation type="submission" date="2016-10" db="EMBL/GenBank/DDBJ databases">
        <authorList>
            <person name="Jeantristanb JTB J.-T."/>
            <person name="Ricardo R."/>
        </authorList>
    </citation>
    <scope>NUCLEOTIDE SEQUENCE [LARGE SCALE GENOMIC DNA]</scope>
</reference>
<dbReference type="InterPro" id="IPR001223">
    <property type="entry name" value="Glyco_hydro18_cat"/>
</dbReference>
<dbReference type="PANTHER" id="PTHR11177">
    <property type="entry name" value="CHITINASE"/>
    <property type="match status" value="1"/>
</dbReference>
<evidence type="ECO:0000259" key="2">
    <source>
        <dbReference type="PROSITE" id="PS51910"/>
    </source>
</evidence>
<dbReference type="SMART" id="SM00636">
    <property type="entry name" value="Glyco_18"/>
    <property type="match status" value="1"/>
</dbReference>
<dbReference type="Gene3D" id="3.20.20.80">
    <property type="entry name" value="Glycosidases"/>
    <property type="match status" value="1"/>
</dbReference>
<keyword evidence="4" id="KW-1185">Reference proteome</keyword>
<dbReference type="InterPro" id="IPR011583">
    <property type="entry name" value="Chitinase_II/V-like_cat"/>
</dbReference>
<dbReference type="AlphaFoldDB" id="A0A2X0N6P6"/>
<dbReference type="Gene3D" id="3.10.50.10">
    <property type="match status" value="1"/>
</dbReference>
<evidence type="ECO:0000256" key="1">
    <source>
        <dbReference type="SAM" id="SignalP"/>
    </source>
</evidence>
<dbReference type="Pfam" id="PF00704">
    <property type="entry name" value="Glyco_hydro_18"/>
    <property type="match status" value="1"/>
</dbReference>
<dbReference type="STRING" id="289078.A0A2X0N6P6"/>
<dbReference type="InterPro" id="IPR017853">
    <property type="entry name" value="GH"/>
</dbReference>
<feature type="signal peptide" evidence="1">
    <location>
        <begin position="1"/>
        <end position="17"/>
    </location>
</feature>
<feature type="domain" description="GH18" evidence="2">
    <location>
        <begin position="19"/>
        <end position="373"/>
    </location>
</feature>
<dbReference type="PANTHER" id="PTHR11177:SF317">
    <property type="entry name" value="CHITINASE 12-RELATED"/>
    <property type="match status" value="1"/>
</dbReference>
<dbReference type="Proteomes" id="UP000249723">
    <property type="component" value="Unassembled WGS sequence"/>
</dbReference>
<gene>
    <name evidence="3" type="ORF">BZ3500_MVSOF-1268-A1-R1_CHR7-1G09156</name>
</gene>
<proteinExistence type="predicted"/>
<evidence type="ECO:0000313" key="4">
    <source>
        <dbReference type="Proteomes" id="UP000249723"/>
    </source>
</evidence>
<dbReference type="OrthoDB" id="73875at2759"/>
<dbReference type="SUPFAM" id="SSF54556">
    <property type="entry name" value="Chitinase insertion domain"/>
    <property type="match status" value="1"/>
</dbReference>